<evidence type="ECO:0000259" key="10">
    <source>
        <dbReference type="Pfam" id="PF07730"/>
    </source>
</evidence>
<dbReference type="OrthoDB" id="227596at2"/>
<dbReference type="PANTHER" id="PTHR24421:SF10">
    <property type="entry name" value="NITRATE_NITRITE SENSOR PROTEIN NARQ"/>
    <property type="match status" value="1"/>
</dbReference>
<dbReference type="Gene3D" id="1.20.5.1930">
    <property type="match status" value="1"/>
</dbReference>
<evidence type="ECO:0000256" key="6">
    <source>
        <dbReference type="ARBA" id="ARBA00022777"/>
    </source>
</evidence>
<evidence type="ECO:0000256" key="9">
    <source>
        <dbReference type="SAM" id="Phobius"/>
    </source>
</evidence>
<evidence type="ECO:0000256" key="2">
    <source>
        <dbReference type="ARBA" id="ARBA00012438"/>
    </source>
</evidence>
<dbReference type="InterPro" id="IPR050482">
    <property type="entry name" value="Sensor_HK_TwoCompSys"/>
</dbReference>
<name>A0A6N7EIF2_9MICO</name>
<feature type="transmembrane region" description="Helical" evidence="9">
    <location>
        <begin position="12"/>
        <end position="35"/>
    </location>
</feature>
<dbReference type="GO" id="GO:0016020">
    <property type="term" value="C:membrane"/>
    <property type="evidence" value="ECO:0007669"/>
    <property type="project" value="InterPro"/>
</dbReference>
<evidence type="ECO:0000256" key="7">
    <source>
        <dbReference type="ARBA" id="ARBA00022840"/>
    </source>
</evidence>
<dbReference type="Pfam" id="PF07730">
    <property type="entry name" value="HisKA_3"/>
    <property type="match status" value="1"/>
</dbReference>
<dbReference type="InterPro" id="IPR011712">
    <property type="entry name" value="Sig_transdc_His_kin_sub3_dim/P"/>
</dbReference>
<dbReference type="EC" id="2.7.13.3" evidence="2"/>
<evidence type="ECO:0000313" key="11">
    <source>
        <dbReference type="EMBL" id="MPV37850.1"/>
    </source>
</evidence>
<dbReference type="RefSeq" id="WP_152194194.1">
    <property type="nucleotide sequence ID" value="NZ_VUKD01000001.1"/>
</dbReference>
<feature type="transmembrane region" description="Helical" evidence="9">
    <location>
        <begin position="47"/>
        <end position="66"/>
    </location>
</feature>
<evidence type="ECO:0000256" key="3">
    <source>
        <dbReference type="ARBA" id="ARBA00022553"/>
    </source>
</evidence>
<dbReference type="AlphaFoldDB" id="A0A6N7EIF2"/>
<dbReference type="SUPFAM" id="SSF55874">
    <property type="entry name" value="ATPase domain of HSP90 chaperone/DNA topoisomerase II/histidine kinase"/>
    <property type="match status" value="1"/>
</dbReference>
<keyword evidence="9" id="KW-1133">Transmembrane helix</keyword>
<accession>A0A6N7EIF2</accession>
<keyword evidence="7" id="KW-0067">ATP-binding</keyword>
<keyword evidence="5" id="KW-0547">Nucleotide-binding</keyword>
<sequence>MTERTAPSGHHTWWWLRTVAYVVLCVFMSVSGVVFTRTAEATDGWSMAANFLGLLAALAMPVTLFWRRRAPLAVTLGATAVALLLPIGTSTALVALAGLVARRRGREVWWTVAAVTAVTVVSAIRDVAGPTKDTSLFKQVFAPTSLGGDVPFELSWWVVGIWVVVFLAGAVGAGLVLRSRREVAVASQQVVEVSETSGRLGDQLARQVERERIAREVHDVLGHRLSLLNLHAGALETRATADPELAESAKLVRESARSSMEDLRSLLGVLRHPLGGEPAAPALTLVDLPTVIEETVTTGVPVSSTIFLDGAEQAGPTLSRAVYRIVQELLTNARKHAAGEQIRLSVSGGPVTGVTIDARNRYLGPVQGPAGHGLQGVAERVELLGGTLVYGLDDGGRTFRVTVQLPWSTS</sequence>
<feature type="transmembrane region" description="Helical" evidence="9">
    <location>
        <begin position="154"/>
        <end position="177"/>
    </location>
</feature>
<dbReference type="PANTHER" id="PTHR24421">
    <property type="entry name" value="NITRATE/NITRITE SENSOR PROTEIN NARX-RELATED"/>
    <property type="match status" value="1"/>
</dbReference>
<dbReference type="Proteomes" id="UP000437709">
    <property type="component" value="Unassembled WGS sequence"/>
</dbReference>
<keyword evidence="12" id="KW-1185">Reference proteome</keyword>
<dbReference type="GO" id="GO:0000155">
    <property type="term" value="F:phosphorelay sensor kinase activity"/>
    <property type="evidence" value="ECO:0007669"/>
    <property type="project" value="InterPro"/>
</dbReference>
<dbReference type="GO" id="GO:0046983">
    <property type="term" value="F:protein dimerization activity"/>
    <property type="evidence" value="ECO:0007669"/>
    <property type="project" value="InterPro"/>
</dbReference>
<keyword evidence="6 11" id="KW-0418">Kinase</keyword>
<keyword evidence="9" id="KW-0812">Transmembrane</keyword>
<keyword evidence="4" id="KW-0808">Transferase</keyword>
<dbReference type="Gene3D" id="3.30.565.10">
    <property type="entry name" value="Histidine kinase-like ATPase, C-terminal domain"/>
    <property type="match status" value="1"/>
</dbReference>
<feature type="domain" description="Signal transduction histidine kinase subgroup 3 dimerisation and phosphoacceptor" evidence="10">
    <location>
        <begin position="209"/>
        <end position="273"/>
    </location>
</feature>
<dbReference type="CDD" id="cd16917">
    <property type="entry name" value="HATPase_UhpB-NarQ-NarX-like"/>
    <property type="match status" value="1"/>
</dbReference>
<evidence type="ECO:0000256" key="8">
    <source>
        <dbReference type="ARBA" id="ARBA00023012"/>
    </source>
</evidence>
<feature type="transmembrane region" description="Helical" evidence="9">
    <location>
        <begin position="72"/>
        <end position="101"/>
    </location>
</feature>
<reference evidence="11 12" key="1">
    <citation type="submission" date="2019-10" db="EMBL/GenBank/DDBJ databases">
        <title>Georgenia wutianyii sp. nov. and Georgenia yuyongxinii sp. nov. isolated from plateau pika (Ochotona curzoniae) in the Qinghai-Tibet plateau of China.</title>
        <authorList>
            <person name="Tian Z."/>
        </authorList>
    </citation>
    <scope>NUCLEOTIDE SEQUENCE [LARGE SCALE GENOMIC DNA]</scope>
    <source>
        <strain evidence="11 12">JCM 19765</strain>
    </source>
</reference>
<proteinExistence type="predicted"/>
<keyword evidence="9" id="KW-0472">Membrane</keyword>
<comment type="caution">
    <text evidence="11">The sequence shown here is derived from an EMBL/GenBank/DDBJ whole genome shotgun (WGS) entry which is preliminary data.</text>
</comment>
<dbReference type="EMBL" id="WHPC01000052">
    <property type="protein sequence ID" value="MPV37850.1"/>
    <property type="molecule type" value="Genomic_DNA"/>
</dbReference>
<evidence type="ECO:0000256" key="5">
    <source>
        <dbReference type="ARBA" id="ARBA00022741"/>
    </source>
</evidence>
<dbReference type="InterPro" id="IPR036890">
    <property type="entry name" value="HATPase_C_sf"/>
</dbReference>
<protein>
    <recommendedName>
        <fullName evidence="2">histidine kinase</fullName>
        <ecNumber evidence="2">2.7.13.3</ecNumber>
    </recommendedName>
</protein>
<organism evidence="11 12">
    <name type="scientific">Georgenia subflava</name>
    <dbReference type="NCBI Taxonomy" id="1622177"/>
    <lineage>
        <taxon>Bacteria</taxon>
        <taxon>Bacillati</taxon>
        <taxon>Actinomycetota</taxon>
        <taxon>Actinomycetes</taxon>
        <taxon>Micrococcales</taxon>
        <taxon>Bogoriellaceae</taxon>
        <taxon>Georgenia</taxon>
    </lineage>
</organism>
<dbReference type="GO" id="GO:0005524">
    <property type="term" value="F:ATP binding"/>
    <property type="evidence" value="ECO:0007669"/>
    <property type="project" value="UniProtKB-KW"/>
</dbReference>
<keyword evidence="3" id="KW-0597">Phosphoprotein</keyword>
<evidence type="ECO:0000313" key="12">
    <source>
        <dbReference type="Proteomes" id="UP000437709"/>
    </source>
</evidence>
<keyword evidence="8" id="KW-0902">Two-component regulatory system</keyword>
<evidence type="ECO:0000256" key="4">
    <source>
        <dbReference type="ARBA" id="ARBA00022679"/>
    </source>
</evidence>
<comment type="catalytic activity">
    <reaction evidence="1">
        <text>ATP + protein L-histidine = ADP + protein N-phospho-L-histidine.</text>
        <dbReference type="EC" id="2.7.13.3"/>
    </reaction>
</comment>
<evidence type="ECO:0000256" key="1">
    <source>
        <dbReference type="ARBA" id="ARBA00000085"/>
    </source>
</evidence>
<gene>
    <name evidence="11" type="ORF">GB881_12495</name>
</gene>
<feature type="transmembrane region" description="Helical" evidence="9">
    <location>
        <begin position="108"/>
        <end position="128"/>
    </location>
</feature>